<dbReference type="InterPro" id="IPR001128">
    <property type="entry name" value="Cyt_P450"/>
</dbReference>
<dbReference type="GO" id="GO:0020037">
    <property type="term" value="F:heme binding"/>
    <property type="evidence" value="ECO:0007669"/>
    <property type="project" value="InterPro"/>
</dbReference>
<keyword evidence="10" id="KW-0812">Transmembrane</keyword>
<evidence type="ECO:0000256" key="1">
    <source>
        <dbReference type="ARBA" id="ARBA00001971"/>
    </source>
</evidence>
<name>A0A2V1D273_9PLEO</name>
<evidence type="ECO:0000256" key="7">
    <source>
        <dbReference type="ARBA" id="ARBA00023033"/>
    </source>
</evidence>
<evidence type="ECO:0000256" key="2">
    <source>
        <dbReference type="ARBA" id="ARBA00010617"/>
    </source>
</evidence>
<feature type="binding site" description="axial binding residue" evidence="8">
    <location>
        <position position="451"/>
    </location>
    <ligand>
        <name>heme</name>
        <dbReference type="ChEBI" id="CHEBI:30413"/>
    </ligand>
    <ligandPart>
        <name>Fe</name>
        <dbReference type="ChEBI" id="CHEBI:18248"/>
    </ligandPart>
</feature>
<feature type="transmembrane region" description="Helical" evidence="10">
    <location>
        <begin position="14"/>
        <end position="37"/>
    </location>
</feature>
<keyword evidence="6 8" id="KW-0408">Iron</keyword>
<keyword evidence="4 8" id="KW-0479">Metal-binding</keyword>
<dbReference type="Proteomes" id="UP000244855">
    <property type="component" value="Unassembled WGS sequence"/>
</dbReference>
<dbReference type="Pfam" id="PF00067">
    <property type="entry name" value="p450"/>
    <property type="match status" value="1"/>
</dbReference>
<reference evidence="11 12" key="1">
    <citation type="journal article" date="2018" name="Sci. Rep.">
        <title>Comparative genomics provides insights into the lifestyle and reveals functional heterogeneity of dark septate endophytic fungi.</title>
        <authorList>
            <person name="Knapp D.G."/>
            <person name="Nemeth J.B."/>
            <person name="Barry K."/>
            <person name="Hainaut M."/>
            <person name="Henrissat B."/>
            <person name="Johnson J."/>
            <person name="Kuo A."/>
            <person name="Lim J.H.P."/>
            <person name="Lipzen A."/>
            <person name="Nolan M."/>
            <person name="Ohm R.A."/>
            <person name="Tamas L."/>
            <person name="Grigoriev I.V."/>
            <person name="Spatafora J.W."/>
            <person name="Nagy L.G."/>
            <person name="Kovacs G.M."/>
        </authorList>
    </citation>
    <scope>NUCLEOTIDE SEQUENCE [LARGE SCALE GENOMIC DNA]</scope>
    <source>
        <strain evidence="11 12">DSE2036</strain>
    </source>
</reference>
<dbReference type="InterPro" id="IPR017972">
    <property type="entry name" value="Cyt_P450_CS"/>
</dbReference>
<dbReference type="SUPFAM" id="SSF48264">
    <property type="entry name" value="Cytochrome P450"/>
    <property type="match status" value="1"/>
</dbReference>
<dbReference type="PANTHER" id="PTHR24305:SF29">
    <property type="entry name" value="BENZOATE-PARA-HYDROXYLASE"/>
    <property type="match status" value="1"/>
</dbReference>
<dbReference type="InterPro" id="IPR050121">
    <property type="entry name" value="Cytochrome_P450_monoxygenase"/>
</dbReference>
<comment type="cofactor">
    <cofactor evidence="1 8">
        <name>heme</name>
        <dbReference type="ChEBI" id="CHEBI:30413"/>
    </cofactor>
</comment>
<comment type="similarity">
    <text evidence="2 9">Belongs to the cytochrome P450 family.</text>
</comment>
<evidence type="ECO:0000256" key="9">
    <source>
        <dbReference type="RuleBase" id="RU000461"/>
    </source>
</evidence>
<dbReference type="OrthoDB" id="1470350at2759"/>
<dbReference type="GO" id="GO:0005506">
    <property type="term" value="F:iron ion binding"/>
    <property type="evidence" value="ECO:0007669"/>
    <property type="project" value="InterPro"/>
</dbReference>
<dbReference type="EMBL" id="KZ805825">
    <property type="protein sequence ID" value="PVH91593.1"/>
    <property type="molecule type" value="Genomic_DNA"/>
</dbReference>
<dbReference type="PROSITE" id="PS00086">
    <property type="entry name" value="CYTOCHROME_P450"/>
    <property type="match status" value="1"/>
</dbReference>
<keyword evidence="12" id="KW-1185">Reference proteome</keyword>
<keyword evidence="7 9" id="KW-0503">Monooxygenase</keyword>
<feature type="transmembrane region" description="Helical" evidence="10">
    <location>
        <begin position="225"/>
        <end position="245"/>
    </location>
</feature>
<evidence type="ECO:0000256" key="3">
    <source>
        <dbReference type="ARBA" id="ARBA00022617"/>
    </source>
</evidence>
<proteinExistence type="inferred from homology"/>
<dbReference type="CDD" id="cd11058">
    <property type="entry name" value="CYP60B-like"/>
    <property type="match status" value="1"/>
</dbReference>
<dbReference type="PRINTS" id="PR00463">
    <property type="entry name" value="EP450I"/>
</dbReference>
<dbReference type="InterPro" id="IPR002401">
    <property type="entry name" value="Cyt_P450_E_grp-I"/>
</dbReference>
<evidence type="ECO:0000256" key="8">
    <source>
        <dbReference type="PIRSR" id="PIRSR602401-1"/>
    </source>
</evidence>
<evidence type="ECO:0000256" key="6">
    <source>
        <dbReference type="ARBA" id="ARBA00023004"/>
    </source>
</evidence>
<dbReference type="AlphaFoldDB" id="A0A2V1D273"/>
<dbReference type="GO" id="GO:0016705">
    <property type="term" value="F:oxidoreductase activity, acting on paired donors, with incorporation or reduction of molecular oxygen"/>
    <property type="evidence" value="ECO:0007669"/>
    <property type="project" value="InterPro"/>
</dbReference>
<organism evidence="11 12">
    <name type="scientific">Periconia macrospinosa</name>
    <dbReference type="NCBI Taxonomy" id="97972"/>
    <lineage>
        <taxon>Eukaryota</taxon>
        <taxon>Fungi</taxon>
        <taxon>Dikarya</taxon>
        <taxon>Ascomycota</taxon>
        <taxon>Pezizomycotina</taxon>
        <taxon>Dothideomycetes</taxon>
        <taxon>Pleosporomycetidae</taxon>
        <taxon>Pleosporales</taxon>
        <taxon>Massarineae</taxon>
        <taxon>Periconiaceae</taxon>
        <taxon>Periconia</taxon>
    </lineage>
</organism>
<protein>
    <submittedName>
        <fullName evidence="11">Cytochrome P450</fullName>
    </submittedName>
</protein>
<dbReference type="InterPro" id="IPR036396">
    <property type="entry name" value="Cyt_P450_sf"/>
</dbReference>
<dbReference type="Gene3D" id="1.10.630.10">
    <property type="entry name" value="Cytochrome P450"/>
    <property type="match status" value="1"/>
</dbReference>
<evidence type="ECO:0000256" key="10">
    <source>
        <dbReference type="SAM" id="Phobius"/>
    </source>
</evidence>
<keyword evidence="10" id="KW-0472">Membrane</keyword>
<dbReference type="GO" id="GO:0004497">
    <property type="term" value="F:monooxygenase activity"/>
    <property type="evidence" value="ECO:0007669"/>
    <property type="project" value="UniProtKB-KW"/>
</dbReference>
<evidence type="ECO:0000256" key="4">
    <source>
        <dbReference type="ARBA" id="ARBA00022723"/>
    </source>
</evidence>
<keyword evidence="5 9" id="KW-0560">Oxidoreductase</keyword>
<dbReference type="PANTHER" id="PTHR24305">
    <property type="entry name" value="CYTOCHROME P450"/>
    <property type="match status" value="1"/>
</dbReference>
<keyword evidence="10" id="KW-1133">Transmembrane helix</keyword>
<accession>A0A2V1D273</accession>
<evidence type="ECO:0000313" key="12">
    <source>
        <dbReference type="Proteomes" id="UP000244855"/>
    </source>
</evidence>
<evidence type="ECO:0000256" key="5">
    <source>
        <dbReference type="ARBA" id="ARBA00023002"/>
    </source>
</evidence>
<feature type="transmembrane region" description="Helical" evidence="10">
    <location>
        <begin position="299"/>
        <end position="322"/>
    </location>
</feature>
<dbReference type="PRINTS" id="PR00385">
    <property type="entry name" value="P450"/>
</dbReference>
<sequence>MAIISTSLERFRSYHLQTLFFLFTATFCGFFFLRAIYRITIHPLVKFPGPKIRAISHLPHAFSGVAGRQPYDVRELHRKYGPVVRICPNQLSFITPSAWEDIYGHAANKKLHKYGYFKVRPDAQPMLTSSGDDHTRQRVAFAHGFSQRAINDQESTLTVHVNRLVEKLEHEARRGQNVDISEWMRFIAFDIIGDFTLNTQFECVENRKYHPWVALLMNWFRAVSFVTNANAFGQLTPFIMLFAPIKHLKGMKDHLDMSAQKVRERLAVGEDPNRKDLWTYLLRNKGDKALSLAEMEVNAALLIIAATSPLSDVLCGTIYFLAQNHEIRAKLRKELEELMGLEGRLDMAITARSPYLDAVIKESMRLYAPVPGGARRKTPQEGHNISGIEVPPDTIVTVYQLAAYTLPINFALHDRFIPERWLPADHPERPKETLGDRQDVFQPFGVGPKNCIGKGLSYAEIKLIIARFLLRFDFELVGDGFEIDKQTAYLFRDRPPLNMKLTVVKK</sequence>
<evidence type="ECO:0000313" key="11">
    <source>
        <dbReference type="EMBL" id="PVH91593.1"/>
    </source>
</evidence>
<keyword evidence="3 8" id="KW-0349">Heme</keyword>
<dbReference type="STRING" id="97972.A0A2V1D273"/>
<gene>
    <name evidence="11" type="ORF">DM02DRAFT_704083</name>
</gene>